<evidence type="ECO:0000256" key="1">
    <source>
        <dbReference type="ARBA" id="ARBA00004141"/>
    </source>
</evidence>
<evidence type="ECO:0000313" key="7">
    <source>
        <dbReference type="Proteomes" id="UP000277766"/>
    </source>
</evidence>
<evidence type="ECO:0000256" key="3">
    <source>
        <dbReference type="ARBA" id="ARBA00022989"/>
    </source>
</evidence>
<reference evidence="6 7" key="1">
    <citation type="submission" date="2018-12" db="EMBL/GenBank/DDBJ databases">
        <title>Deinococcus radiophilus ATCC 27603 genome sequencing and assembly.</title>
        <authorList>
            <person name="Maclea K.S."/>
            <person name="Maynard C.R."/>
        </authorList>
    </citation>
    <scope>NUCLEOTIDE SEQUENCE [LARGE SCALE GENOMIC DNA]</scope>
    <source>
        <strain evidence="6 7">ATCC 27603</strain>
    </source>
</reference>
<dbReference type="AlphaFoldDB" id="A0A431W241"/>
<name>A0A431W241_9DEIO</name>
<comment type="caution">
    <text evidence="6">The sequence shown here is derived from an EMBL/GenBank/DDBJ whole genome shotgun (WGS) entry which is preliminary data.</text>
</comment>
<dbReference type="Pfam" id="PF09685">
    <property type="entry name" value="MamF_MmsF"/>
    <property type="match status" value="1"/>
</dbReference>
<dbReference type="Proteomes" id="UP000277766">
    <property type="component" value="Unassembled WGS sequence"/>
</dbReference>
<accession>A0A431W241</accession>
<comment type="subcellular location">
    <subcellularLocation>
        <location evidence="1">Membrane</location>
        <topology evidence="1">Multi-pass membrane protein</topology>
    </subcellularLocation>
</comment>
<feature type="transmembrane region" description="Helical" evidence="5">
    <location>
        <begin position="50"/>
        <end position="74"/>
    </location>
</feature>
<feature type="transmembrane region" description="Helical" evidence="5">
    <location>
        <begin position="6"/>
        <end position="29"/>
    </location>
</feature>
<protein>
    <submittedName>
        <fullName evidence="6">DUF4870 domain-containing protein</fullName>
    </submittedName>
</protein>
<evidence type="ECO:0000256" key="2">
    <source>
        <dbReference type="ARBA" id="ARBA00022692"/>
    </source>
</evidence>
<keyword evidence="4 5" id="KW-0472">Membrane</keyword>
<evidence type="ECO:0000256" key="5">
    <source>
        <dbReference type="SAM" id="Phobius"/>
    </source>
</evidence>
<sequence length="136" mass="14572">MLIHLSPLLAFVLPALGNLLGPLAAWLIYRDRSAALDEQGKEALNFQISMWIYSTLGLLILLGLAGLGFLGGFAGAAAGSDVLAGFGIFSGVGLLFLLMLGGLFLYIIPIIFMILAVMTVSDGRPYHYPFTLRLLK</sequence>
<dbReference type="OrthoDB" id="9808930at2"/>
<evidence type="ECO:0000313" key="6">
    <source>
        <dbReference type="EMBL" id="RTR29501.1"/>
    </source>
</evidence>
<keyword evidence="7" id="KW-1185">Reference proteome</keyword>
<dbReference type="InterPro" id="IPR019109">
    <property type="entry name" value="MamF_MmsF"/>
</dbReference>
<proteinExistence type="predicted"/>
<organism evidence="6 7">
    <name type="scientific">Deinococcus radiophilus</name>
    <dbReference type="NCBI Taxonomy" id="32062"/>
    <lineage>
        <taxon>Bacteria</taxon>
        <taxon>Thermotogati</taxon>
        <taxon>Deinococcota</taxon>
        <taxon>Deinococci</taxon>
        <taxon>Deinococcales</taxon>
        <taxon>Deinococcaceae</taxon>
        <taxon>Deinococcus</taxon>
    </lineage>
</organism>
<gene>
    <name evidence="6" type="ORF">EJ104_03560</name>
</gene>
<dbReference type="EMBL" id="RXPE01000004">
    <property type="protein sequence ID" value="RTR29501.1"/>
    <property type="molecule type" value="Genomic_DNA"/>
</dbReference>
<feature type="transmembrane region" description="Helical" evidence="5">
    <location>
        <begin position="94"/>
        <end position="118"/>
    </location>
</feature>
<keyword evidence="3 5" id="KW-1133">Transmembrane helix</keyword>
<evidence type="ECO:0000256" key="4">
    <source>
        <dbReference type="ARBA" id="ARBA00023136"/>
    </source>
</evidence>
<keyword evidence="2 5" id="KW-0812">Transmembrane</keyword>